<dbReference type="AlphaFoldDB" id="A0A0V1MAE1"/>
<comment type="caution">
    <text evidence="4">The sequence shown here is derived from an EMBL/GenBank/DDBJ whole genome shotgun (WGS) entry which is preliminary data.</text>
</comment>
<keyword evidence="3" id="KW-0732">Signal</keyword>
<reference evidence="4 5" key="1">
    <citation type="submission" date="2015-01" db="EMBL/GenBank/DDBJ databases">
        <title>Evolution of Trichinella species and genotypes.</title>
        <authorList>
            <person name="Korhonen P.K."/>
            <person name="Edoardo P."/>
            <person name="Giuseppe L.R."/>
            <person name="Gasser R.B."/>
        </authorList>
    </citation>
    <scope>NUCLEOTIDE SEQUENCE [LARGE SCALE GENOMIC DNA]</scope>
    <source>
        <strain evidence="4">ISS1980</strain>
    </source>
</reference>
<dbReference type="Proteomes" id="UP000054843">
    <property type="component" value="Unassembled WGS sequence"/>
</dbReference>
<feature type="compositionally biased region" description="Polar residues" evidence="2">
    <location>
        <begin position="212"/>
        <end position="223"/>
    </location>
</feature>
<name>A0A0V1MAE1_9BILA</name>
<keyword evidence="5" id="KW-1185">Reference proteome</keyword>
<evidence type="ECO:0008006" key="6">
    <source>
        <dbReference type="Google" id="ProtNLM"/>
    </source>
</evidence>
<feature type="compositionally biased region" description="Low complexity" evidence="2">
    <location>
        <begin position="202"/>
        <end position="211"/>
    </location>
</feature>
<feature type="region of interest" description="Disordered" evidence="2">
    <location>
        <begin position="199"/>
        <end position="223"/>
    </location>
</feature>
<sequence>LFLPTAYSCFILFICLFVCLFSVHNCGRCSMTTMANDENEMCEKLIELSFAKIVSSKSGRGGTSLRKNLLIVQVLHRAKMEQRKRQFLQTSSYGKLINPTYGCESSSPDSINSTAAYSSDLADLQDRCAELEITESLLNAGRYDVYNGFSQGSRPTVVADGYSDSRFSQQQVAEEMFYASPPYEDYAWSCGETDNAGVHGVNSSSSSNSTSVEFSQDQMPNNNSNKALKRKTEFHDNNSLQDEISPDCWVLPKRACVGHSLDGDAPIEVASSDEMLAIGNENAADSTNFDEFLSFFTPSLPAQVDNSAGHSTDHSLSCPSLLELICES</sequence>
<feature type="non-terminal residue" evidence="4">
    <location>
        <position position="1"/>
    </location>
</feature>
<evidence type="ECO:0000256" key="2">
    <source>
        <dbReference type="SAM" id="MobiDB-lite"/>
    </source>
</evidence>
<proteinExistence type="inferred from homology"/>
<dbReference type="Pfam" id="PF05760">
    <property type="entry name" value="IER"/>
    <property type="match status" value="1"/>
</dbReference>
<dbReference type="EMBL" id="JYDO01000153">
    <property type="protein sequence ID" value="KRZ68829.1"/>
    <property type="molecule type" value="Genomic_DNA"/>
</dbReference>
<accession>A0A0V1MAE1</accession>
<evidence type="ECO:0000256" key="3">
    <source>
        <dbReference type="SAM" id="SignalP"/>
    </source>
</evidence>
<evidence type="ECO:0000256" key="1">
    <source>
        <dbReference type="ARBA" id="ARBA00006186"/>
    </source>
</evidence>
<feature type="chain" id="PRO_5006882364" description="SERTA domain-containing protein" evidence="3">
    <location>
        <begin position="27"/>
        <end position="328"/>
    </location>
</feature>
<dbReference type="OrthoDB" id="6358394at2759"/>
<organism evidence="4 5">
    <name type="scientific">Trichinella papuae</name>
    <dbReference type="NCBI Taxonomy" id="268474"/>
    <lineage>
        <taxon>Eukaryota</taxon>
        <taxon>Metazoa</taxon>
        <taxon>Ecdysozoa</taxon>
        <taxon>Nematoda</taxon>
        <taxon>Enoplea</taxon>
        <taxon>Dorylaimia</taxon>
        <taxon>Trichinellida</taxon>
        <taxon>Trichinellidae</taxon>
        <taxon>Trichinella</taxon>
    </lineage>
</organism>
<evidence type="ECO:0000313" key="4">
    <source>
        <dbReference type="EMBL" id="KRZ68829.1"/>
    </source>
</evidence>
<feature type="signal peptide" evidence="3">
    <location>
        <begin position="1"/>
        <end position="26"/>
    </location>
</feature>
<protein>
    <recommendedName>
        <fullName evidence="6">SERTA domain-containing protein</fullName>
    </recommendedName>
</protein>
<evidence type="ECO:0000313" key="5">
    <source>
        <dbReference type="Proteomes" id="UP000054843"/>
    </source>
</evidence>
<comment type="similarity">
    <text evidence="1">Belongs to the IER family.</text>
</comment>
<dbReference type="InterPro" id="IPR008653">
    <property type="entry name" value="IER"/>
</dbReference>
<gene>
    <name evidence="4" type="ORF">T10_12125</name>
</gene>